<keyword evidence="4" id="KW-0347">Helicase</keyword>
<gene>
    <name evidence="10" type="ORF">FCALED_LOCUS2453</name>
</gene>
<keyword evidence="11" id="KW-1185">Reference proteome</keyword>
<name>A0A9N8W672_9GLOM</name>
<dbReference type="GO" id="GO:0005524">
    <property type="term" value="F:ATP binding"/>
    <property type="evidence" value="ECO:0007669"/>
    <property type="project" value="UniProtKB-KW"/>
</dbReference>
<evidence type="ECO:0000313" key="10">
    <source>
        <dbReference type="EMBL" id="CAG8475654.1"/>
    </source>
</evidence>
<evidence type="ECO:0000259" key="7">
    <source>
        <dbReference type="Pfam" id="PF05183"/>
    </source>
</evidence>
<accession>A0A9N8W672</accession>
<dbReference type="InterPro" id="IPR057596">
    <property type="entry name" value="RDRP_core"/>
</dbReference>
<evidence type="ECO:0000256" key="2">
    <source>
        <dbReference type="ARBA" id="ARBA00022741"/>
    </source>
</evidence>
<feature type="domain" description="RDRP core" evidence="7">
    <location>
        <begin position="51"/>
        <end position="508"/>
    </location>
</feature>
<keyword evidence="2" id="KW-0547">Nucleotide-binding</keyword>
<dbReference type="Proteomes" id="UP000789570">
    <property type="component" value="Unassembled WGS sequence"/>
</dbReference>
<organism evidence="10 11">
    <name type="scientific">Funneliformis caledonium</name>
    <dbReference type="NCBI Taxonomy" id="1117310"/>
    <lineage>
        <taxon>Eukaryota</taxon>
        <taxon>Fungi</taxon>
        <taxon>Fungi incertae sedis</taxon>
        <taxon>Mucoromycota</taxon>
        <taxon>Glomeromycotina</taxon>
        <taxon>Glomeromycetes</taxon>
        <taxon>Glomerales</taxon>
        <taxon>Glomeraceae</taxon>
        <taxon>Funneliformis</taxon>
    </lineage>
</organism>
<dbReference type="Pfam" id="PF13086">
    <property type="entry name" value="AAA_11"/>
    <property type="match status" value="2"/>
</dbReference>
<feature type="domain" description="DNA2/NAM7 helicase helicase" evidence="8">
    <location>
        <begin position="1202"/>
        <end position="1284"/>
    </location>
</feature>
<dbReference type="InterPro" id="IPR027417">
    <property type="entry name" value="P-loop_NTPase"/>
</dbReference>
<dbReference type="Pfam" id="PF13087">
    <property type="entry name" value="AAA_12"/>
    <property type="match status" value="1"/>
</dbReference>
<dbReference type="FunFam" id="3.40.50.300:FF:000326">
    <property type="entry name" value="P-loop containing nucleoside triphosphate hydrolase"/>
    <property type="match status" value="1"/>
</dbReference>
<evidence type="ECO:0000256" key="1">
    <source>
        <dbReference type="ARBA" id="ARBA00007913"/>
    </source>
</evidence>
<feature type="domain" description="DNA2/NAM7 helicase-like C-terminal" evidence="9">
    <location>
        <begin position="1382"/>
        <end position="1568"/>
    </location>
</feature>
<dbReference type="GO" id="GO:0005694">
    <property type="term" value="C:chromosome"/>
    <property type="evidence" value="ECO:0007669"/>
    <property type="project" value="UniProtKB-ARBA"/>
</dbReference>
<feature type="domain" description="DNA2/NAM7 helicase helicase" evidence="8">
    <location>
        <begin position="1297"/>
        <end position="1373"/>
    </location>
</feature>
<evidence type="ECO:0000256" key="4">
    <source>
        <dbReference type="ARBA" id="ARBA00022806"/>
    </source>
</evidence>
<evidence type="ECO:0000256" key="5">
    <source>
        <dbReference type="ARBA" id="ARBA00022840"/>
    </source>
</evidence>
<dbReference type="InterPro" id="IPR041677">
    <property type="entry name" value="DNA2/NAM7_AAA_11"/>
</dbReference>
<feature type="region of interest" description="Disordered" evidence="6">
    <location>
        <begin position="1184"/>
        <end position="1205"/>
    </location>
</feature>
<evidence type="ECO:0000256" key="3">
    <source>
        <dbReference type="ARBA" id="ARBA00022801"/>
    </source>
</evidence>
<dbReference type="InterPro" id="IPR045055">
    <property type="entry name" value="DNA2/NAM7-like"/>
</dbReference>
<evidence type="ECO:0000313" key="11">
    <source>
        <dbReference type="Proteomes" id="UP000789570"/>
    </source>
</evidence>
<evidence type="ECO:0000259" key="8">
    <source>
        <dbReference type="Pfam" id="PF13086"/>
    </source>
</evidence>
<dbReference type="Pfam" id="PF05183">
    <property type="entry name" value="RdRP"/>
    <property type="match status" value="1"/>
</dbReference>
<comment type="similarity">
    <text evidence="1">Belongs to the DNA2/NAM7 helicase family.</text>
</comment>
<sequence length="1690" mass="192342">MSNDTFPNHADLPLIKFDTNKDPPPSQNNKIYILTADFSGLYFEGQSSSKYIIRILTEGIVINNKKYNYLGQSNSLIKDRKCVLLEADEREIKRFLDKFGDWTKFNNTAKLAKRIGLLFSTGNKVIDLPFDINDNNVLLDDVMKDDHCFTDGCGLVSKDIIREVSNKLKIRYRNKRYEPSVIQIRYRGFKGILLLGTDLKGWECRFRKSMKKFEYRADNSFYVVEHSKPYAFGRLNTQIVILLSSIGVPDDAFLHKQEQHFERLNTMFTDLSVAFEFLLTNGEVALADELFENGFTKKIIEYLNQSYNKELGSSLKTKKVRSGTVESEKLRIIVRDSRLAFGASDPTGKLKEYQCFFRPIINNKPITIIGPIFYVRNPCYHPGDIVVLKGVHLPECEDIVDVLLFSVNGDVPAAHKSAGGDLDGDKFFVCWDKELMPRESVEPYGYPGGKDAVNHNIQRSDLIKHFAMHSNAGVSRCASLFLKWAETKGPRCLECLQINKLFSNAVDGQPVKIPSYLNLLPEVDDQIVQNRIWNKLVNIAEKKREESKSLNKNKDLSLKLKMGREELCTFLEEDCSEATDYELLCFLIRWCHVNDTDIKEFLYYLDFTTFTMDEKRAAIATGRVPTAQILNAIHDSDILDCKKMINYFSLGEEKNHWKLFHKDSEIQYSTGITPDISRAIANFRKVFIALKFDHELSVCISLYGEFEIETENDADGKIDIYGFNRSGTIINKKSCTGGYKLWFNDNYIQIYHSDKRNSFVWLGSPKHLQADVISLNDLDVKSSVSVAIDKLSHTTAKKTSRIRKKKLCMSEIYVVSNRDGIHTRLQVVNPEYRVNMEKPDVDEDYNPADANNVKDENDKKLLSLPLTAKKLSELIERMECWIKYGLFGRVIKAYEIYLDDNKSESDLQKLVEFSTKIPIVYGSLIKMIQKHTLEVSSVTLVSLIGTCLKASKCKIDTVVLESVKNVLNCCVSISMFQLFEIINHLVIHYPCPKVLLEEYQEGEREGKNYLEDLFDIIKQKLEPPVNIPEAAITHFMHLVKILCIQTLEESYSENQKTPRNRYRARQNQAKAKNRVNLMSTGSAQIRLRPGDLIILKRLNKKSIEPISVIRAVVITMEPEASIEVSWVPRDMLMATWKVKKVGNIIGFRQSMEAFQKLYPAQDEISPLLERIIEPQNFDRTIAANATDTTDEGSSTTSSNQALNRSQREAIERGKNGILTLWQGPAGTGKTKSIYQLILNLLDLDPKLPILVTAATNAAVDNIALLLVKLEGIKTIRVGETRTPELFPITLEAGLDGSFRRINSKKGQELLKSAKIICATCVGSGTSLLEKIEFEFVIVDEASQVSEPNCLIPLAKTCKRFLLVGDHKQLPPFCHPIAHKAGYSVSLFERMHTSLYPFNLLDTQYRMHPGISKFPNDEFYQGRLNDGIGAVDRPLVGGFNWPNPKVPVTFVQVSGIDEPGKGGSRYNEKEVENIINTVKKIVETGGVEAKEVGIISLYNAQLEKITGKLGINDIEVKTADGFQGREKELILITCVRCNDKGNIGFLEDPRRFNVMLTRAKRGLIIFGDRKTLCTNEMWKRWFSWVDSNGLIYRLTDTPFSNPKEFFTSPIKDEPTKRVTSPFKGEPEEQLFVPNHPLTEDKDLITHIKPEPYDLSVDQFKEMPIPNSGSPFFWQLQYKLLDDNITQHNQKS</sequence>
<dbReference type="CDD" id="cd18808">
    <property type="entry name" value="SF1_C_Upf1"/>
    <property type="match status" value="1"/>
</dbReference>
<proteinExistence type="inferred from homology"/>
<reference evidence="10" key="1">
    <citation type="submission" date="2021-06" db="EMBL/GenBank/DDBJ databases">
        <authorList>
            <person name="Kallberg Y."/>
            <person name="Tangrot J."/>
            <person name="Rosling A."/>
        </authorList>
    </citation>
    <scope>NUCLEOTIDE SEQUENCE</scope>
    <source>
        <strain evidence="10">UK204</strain>
    </source>
</reference>
<evidence type="ECO:0000256" key="6">
    <source>
        <dbReference type="SAM" id="MobiDB-lite"/>
    </source>
</evidence>
<dbReference type="InterPro" id="IPR047187">
    <property type="entry name" value="SF1_C_Upf1"/>
</dbReference>
<dbReference type="CDD" id="cd18042">
    <property type="entry name" value="DEXXQc_SETX"/>
    <property type="match status" value="1"/>
</dbReference>
<dbReference type="OrthoDB" id="2363317at2759"/>
<keyword evidence="3" id="KW-0378">Hydrolase</keyword>
<dbReference type="SUPFAM" id="SSF52540">
    <property type="entry name" value="P-loop containing nucleoside triphosphate hydrolases"/>
    <property type="match status" value="1"/>
</dbReference>
<dbReference type="GO" id="GO:0003968">
    <property type="term" value="F:RNA-directed RNA polymerase activity"/>
    <property type="evidence" value="ECO:0007669"/>
    <property type="project" value="InterPro"/>
</dbReference>
<dbReference type="Gene3D" id="3.40.50.300">
    <property type="entry name" value="P-loop containing nucleotide triphosphate hydrolases"/>
    <property type="match status" value="2"/>
</dbReference>
<dbReference type="GO" id="GO:0004386">
    <property type="term" value="F:helicase activity"/>
    <property type="evidence" value="ECO:0007669"/>
    <property type="project" value="UniProtKB-KW"/>
</dbReference>
<dbReference type="PANTHER" id="PTHR10887:SF495">
    <property type="entry name" value="HELICASE SENATAXIN ISOFORM X1-RELATED"/>
    <property type="match status" value="1"/>
</dbReference>
<protein>
    <submittedName>
        <fullName evidence="10">13414_t:CDS:1</fullName>
    </submittedName>
</protein>
<dbReference type="GO" id="GO:0016787">
    <property type="term" value="F:hydrolase activity"/>
    <property type="evidence" value="ECO:0007669"/>
    <property type="project" value="UniProtKB-KW"/>
</dbReference>
<evidence type="ECO:0000259" key="9">
    <source>
        <dbReference type="Pfam" id="PF13087"/>
    </source>
</evidence>
<dbReference type="PANTHER" id="PTHR10887">
    <property type="entry name" value="DNA2/NAM7 HELICASE FAMILY"/>
    <property type="match status" value="1"/>
</dbReference>
<keyword evidence="5" id="KW-0067">ATP-binding</keyword>
<dbReference type="InterPro" id="IPR041679">
    <property type="entry name" value="DNA2/NAM7-like_C"/>
</dbReference>
<comment type="caution">
    <text evidence="10">The sequence shown here is derived from an EMBL/GenBank/DDBJ whole genome shotgun (WGS) entry which is preliminary data.</text>
</comment>
<dbReference type="EMBL" id="CAJVPQ010000372">
    <property type="protein sequence ID" value="CAG8475654.1"/>
    <property type="molecule type" value="Genomic_DNA"/>
</dbReference>